<organism evidence="2 3">
    <name type="scientific">Nelumbo nucifera</name>
    <name type="common">Sacred lotus</name>
    <dbReference type="NCBI Taxonomy" id="4432"/>
    <lineage>
        <taxon>Eukaryota</taxon>
        <taxon>Viridiplantae</taxon>
        <taxon>Streptophyta</taxon>
        <taxon>Embryophyta</taxon>
        <taxon>Tracheophyta</taxon>
        <taxon>Spermatophyta</taxon>
        <taxon>Magnoliopsida</taxon>
        <taxon>Proteales</taxon>
        <taxon>Nelumbonaceae</taxon>
        <taxon>Nelumbo</taxon>
    </lineage>
</organism>
<feature type="region of interest" description="Disordered" evidence="1">
    <location>
        <begin position="85"/>
        <end position="107"/>
    </location>
</feature>
<dbReference type="EMBL" id="DUZY01000002">
    <property type="protein sequence ID" value="DAD25781.1"/>
    <property type="molecule type" value="Genomic_DNA"/>
</dbReference>
<evidence type="ECO:0000313" key="2">
    <source>
        <dbReference type="EMBL" id="DAD25781.1"/>
    </source>
</evidence>
<keyword evidence="3" id="KW-1185">Reference proteome</keyword>
<evidence type="ECO:0000256" key="1">
    <source>
        <dbReference type="SAM" id="MobiDB-lite"/>
    </source>
</evidence>
<evidence type="ECO:0000313" key="3">
    <source>
        <dbReference type="Proteomes" id="UP000607653"/>
    </source>
</evidence>
<accession>A0A822Y2K2</accession>
<dbReference type="PANTHER" id="PTHR48196">
    <property type="entry name" value="DUF630 DOMAIN-CONTAINING PROTEIN"/>
    <property type="match status" value="1"/>
</dbReference>
<dbReference type="Proteomes" id="UP000607653">
    <property type="component" value="Unassembled WGS sequence"/>
</dbReference>
<sequence>MKGKGGVERVGDEHRSLFDQYERLCIEIQLNQAILGRSLSEPSVGRSLGLGPPSEAPPLVSQVRQGRRSSLPKVLKKLLKSIFGRKMGGRKDESPHPNNNNNNNPLFCKAFSRSLRV</sequence>
<proteinExistence type="predicted"/>
<reference evidence="2 3" key="1">
    <citation type="journal article" date="2020" name="Mol. Biol. Evol.">
        <title>Distinct Expression and Methylation Patterns for Genes with Different Fates following a Single Whole-Genome Duplication in Flowering Plants.</title>
        <authorList>
            <person name="Shi T."/>
            <person name="Rahmani R.S."/>
            <person name="Gugger P.F."/>
            <person name="Wang M."/>
            <person name="Li H."/>
            <person name="Zhang Y."/>
            <person name="Li Z."/>
            <person name="Wang Q."/>
            <person name="Van de Peer Y."/>
            <person name="Marchal K."/>
            <person name="Chen J."/>
        </authorList>
    </citation>
    <scope>NUCLEOTIDE SEQUENCE [LARGE SCALE GENOMIC DNA]</scope>
    <source>
        <tissue evidence="2">Leaf</tissue>
    </source>
</reference>
<feature type="region of interest" description="Disordered" evidence="1">
    <location>
        <begin position="43"/>
        <end position="67"/>
    </location>
</feature>
<name>A0A822Y2K2_NELNU</name>
<dbReference type="PANTHER" id="PTHR48196:SF1">
    <property type="entry name" value="DUF630 DOMAIN-CONTAINING PROTEIN"/>
    <property type="match status" value="1"/>
</dbReference>
<gene>
    <name evidence="2" type="ORF">HUJ06_027249</name>
</gene>
<protein>
    <submittedName>
        <fullName evidence="2">Uncharacterized protein</fullName>
    </submittedName>
</protein>
<dbReference type="AlphaFoldDB" id="A0A822Y2K2"/>
<comment type="caution">
    <text evidence="2">The sequence shown here is derived from an EMBL/GenBank/DDBJ whole genome shotgun (WGS) entry which is preliminary data.</text>
</comment>